<feature type="region of interest" description="Disordered" evidence="6">
    <location>
        <begin position="283"/>
        <end position="356"/>
    </location>
</feature>
<feature type="domain" description="CP-type G" evidence="7">
    <location>
        <begin position="127"/>
        <end position="423"/>
    </location>
</feature>
<name>A0A139A756_GONPJ</name>
<feature type="compositionally biased region" description="Basic and acidic residues" evidence="6">
    <location>
        <begin position="18"/>
        <end position="33"/>
    </location>
</feature>
<dbReference type="OMA" id="CDFPVRP"/>
<keyword evidence="2" id="KW-0547">Nucleotide-binding</keyword>
<dbReference type="OrthoDB" id="61815at2759"/>
<feature type="region of interest" description="Disordered" evidence="6">
    <location>
        <begin position="16"/>
        <end position="45"/>
    </location>
</feature>
<dbReference type="Proteomes" id="UP000070544">
    <property type="component" value="Unassembled WGS sequence"/>
</dbReference>
<dbReference type="PANTHER" id="PTHR45709">
    <property type="entry name" value="LARGE SUBUNIT GTPASE 1 HOMOLOG-RELATED"/>
    <property type="match status" value="1"/>
</dbReference>
<evidence type="ECO:0000256" key="3">
    <source>
        <dbReference type="ARBA" id="ARBA00023134"/>
    </source>
</evidence>
<reference evidence="8 9" key="1">
    <citation type="journal article" date="2015" name="Genome Biol. Evol.">
        <title>Phylogenomic analyses indicate that early fungi evolved digesting cell walls of algal ancestors of land plants.</title>
        <authorList>
            <person name="Chang Y."/>
            <person name="Wang S."/>
            <person name="Sekimoto S."/>
            <person name="Aerts A.L."/>
            <person name="Choi C."/>
            <person name="Clum A."/>
            <person name="LaButti K.M."/>
            <person name="Lindquist E.A."/>
            <person name="Yee Ngan C."/>
            <person name="Ohm R.A."/>
            <person name="Salamov A.A."/>
            <person name="Grigoriev I.V."/>
            <person name="Spatafora J.W."/>
            <person name="Berbee M.L."/>
        </authorList>
    </citation>
    <scope>NUCLEOTIDE SEQUENCE [LARGE SCALE GENOMIC DNA]</scope>
    <source>
        <strain evidence="8 9">JEL478</strain>
    </source>
</reference>
<keyword evidence="3" id="KW-0342">GTP-binding</keyword>
<evidence type="ECO:0000256" key="1">
    <source>
        <dbReference type="ARBA" id="ARBA00022553"/>
    </source>
</evidence>
<dbReference type="AlphaFoldDB" id="A0A139A756"/>
<dbReference type="InterPro" id="IPR043358">
    <property type="entry name" value="GNL1-like"/>
</dbReference>
<feature type="compositionally biased region" description="Basic and acidic residues" evidence="6">
    <location>
        <begin position="317"/>
        <end position="331"/>
    </location>
</feature>
<evidence type="ECO:0000256" key="5">
    <source>
        <dbReference type="ARBA" id="ARBA00039902"/>
    </source>
</evidence>
<dbReference type="Gene3D" id="3.40.50.300">
    <property type="entry name" value="P-loop containing nucleotide triphosphate hydrolases"/>
    <property type="match status" value="1"/>
</dbReference>
<dbReference type="EMBL" id="KQ965786">
    <property type="protein sequence ID" value="KXS12652.1"/>
    <property type="molecule type" value="Genomic_DNA"/>
</dbReference>
<dbReference type="GO" id="GO:0005525">
    <property type="term" value="F:GTP binding"/>
    <property type="evidence" value="ECO:0007669"/>
    <property type="project" value="UniProtKB-KW"/>
</dbReference>
<evidence type="ECO:0000259" key="7">
    <source>
        <dbReference type="PROSITE" id="PS51721"/>
    </source>
</evidence>
<dbReference type="STRING" id="1344416.A0A139A756"/>
<organism evidence="8 9">
    <name type="scientific">Gonapodya prolifera (strain JEL478)</name>
    <name type="common">Monoblepharis prolifera</name>
    <dbReference type="NCBI Taxonomy" id="1344416"/>
    <lineage>
        <taxon>Eukaryota</taxon>
        <taxon>Fungi</taxon>
        <taxon>Fungi incertae sedis</taxon>
        <taxon>Chytridiomycota</taxon>
        <taxon>Chytridiomycota incertae sedis</taxon>
        <taxon>Monoblepharidomycetes</taxon>
        <taxon>Monoblepharidales</taxon>
        <taxon>Gonapodyaceae</taxon>
        <taxon>Gonapodya</taxon>
    </lineage>
</organism>
<dbReference type="GO" id="GO:0003924">
    <property type="term" value="F:GTPase activity"/>
    <property type="evidence" value="ECO:0007669"/>
    <property type="project" value="InterPro"/>
</dbReference>
<feature type="compositionally biased region" description="Acidic residues" evidence="6">
    <location>
        <begin position="295"/>
        <end position="304"/>
    </location>
</feature>
<dbReference type="PROSITE" id="PS51721">
    <property type="entry name" value="G_CP"/>
    <property type="match status" value="1"/>
</dbReference>
<accession>A0A139A756</accession>
<dbReference type="Pfam" id="PF01926">
    <property type="entry name" value="MMR_HSR1"/>
    <property type="match status" value="1"/>
</dbReference>
<keyword evidence="1" id="KW-0597">Phosphoprotein</keyword>
<evidence type="ECO:0000256" key="2">
    <source>
        <dbReference type="ARBA" id="ARBA00022741"/>
    </source>
</evidence>
<protein>
    <recommendedName>
        <fullName evidence="5">Guanine nucleotide-binding protein-like 1</fullName>
    </recommendedName>
</protein>
<keyword evidence="8" id="KW-0378">Hydrolase</keyword>
<evidence type="ECO:0000313" key="8">
    <source>
        <dbReference type="EMBL" id="KXS12652.1"/>
    </source>
</evidence>
<dbReference type="SUPFAM" id="SSF52540">
    <property type="entry name" value="P-loop containing nucleoside triphosphate hydrolases"/>
    <property type="match status" value="1"/>
</dbReference>
<dbReference type="InterPro" id="IPR030378">
    <property type="entry name" value="G_CP_dom"/>
</dbReference>
<comment type="function">
    <text evidence="4">Possible regulatory or functional link with the histocompatibility cluster.</text>
</comment>
<proteinExistence type="predicted"/>
<keyword evidence="9" id="KW-1185">Reference proteome</keyword>
<dbReference type="InterPro" id="IPR006073">
    <property type="entry name" value="GTP-bd"/>
</dbReference>
<dbReference type="PANTHER" id="PTHR45709:SF3">
    <property type="entry name" value="GUANINE NUCLEOTIDE-BINDING PROTEIN-LIKE 1"/>
    <property type="match status" value="1"/>
</dbReference>
<evidence type="ECO:0000313" key="9">
    <source>
        <dbReference type="Proteomes" id="UP000070544"/>
    </source>
</evidence>
<gene>
    <name evidence="8" type="ORF">M427DRAFT_147028</name>
</gene>
<sequence>MDFYYRAVPFSHAKKKAQLKERNSRKRLERDAALQDDEENPHDTDVDFMNLPLHQPLPRPIPPNALEIDNELLRGFIDMPKRPPWKFDEPTEELDERERRYFEEWVAKIDSEHGDKVGYFERDLETWRQLWRVLEMSNIVLLVVDIRNPVFHFPPSLYHHVMEDLEKPLILVLNKIDLVTPETLAAWVDYFRTTYPALVISTFSSDPPMKGAKGRKNARPPDIRGLVEALKTVHASTGRGDTSVWEEYVRLLTEHTTDTARSDRNGGRTLGRFEGLEEAVGMVRRKHHKKIRREEEDDDVLSEDSVEKDGQVAPDTENTRETVHQSDDDSHGVNTEASEEEVAASDYPAHPANDLSDPNPAILTIGLVGHPNVGKSSLINAILGTSRVSVSRTPGRTKHFQTLHLSPTLRSVVLCDSPGLVFPSFAPRELQVLMGIYKVAQVAEPWNVVGYLGRLVEVERLLGLREEILFEKDDCVPLDFKWTASEVCEAFAIQRGYFTARTGYPDIYRSANLILRMVTEGTIVVSFKPPGFYTDSQRNQSQRKH</sequence>
<evidence type="ECO:0000256" key="6">
    <source>
        <dbReference type="SAM" id="MobiDB-lite"/>
    </source>
</evidence>
<dbReference type="InterPro" id="IPR027417">
    <property type="entry name" value="P-loop_NTPase"/>
</dbReference>
<evidence type="ECO:0000256" key="4">
    <source>
        <dbReference type="ARBA" id="ARBA00037770"/>
    </source>
</evidence>